<protein>
    <submittedName>
        <fullName evidence="2">Uncharacterized protein</fullName>
    </submittedName>
</protein>
<evidence type="ECO:0000256" key="1">
    <source>
        <dbReference type="SAM" id="MobiDB-lite"/>
    </source>
</evidence>
<name>W9CU98_SCLBF</name>
<sequence>MNRPTEHRLRPFGREPRFGSLYHEYHRISVPYFSYSSEPLRRAAFDRYGPEYRLGRSSDRSKNRSRVLGPENIERMFDSSSDYEDARHKDALPFGKAMKKLRTVVKDAETIYSGVLKEYNADVQNIKNYTPDKILRQLWSLKLDSVSRIQDQTEDSNQHADYGNQDRDQDGNNVKKVHDSEDTLYEQLNQQIAQVVEALKQAHMSIVGEKSSTTVFKASERLKEKIDTTGRQILELFQRAKDGSQDCEALLDELNGLYTLLESNRKLYAVEKEGENAEGSMPS</sequence>
<comment type="caution">
    <text evidence="2">The sequence shown here is derived from an EMBL/GenBank/DDBJ whole genome shotgun (WGS) entry which is preliminary data.</text>
</comment>
<dbReference type="OrthoDB" id="3538914at2759"/>
<organism evidence="2 3">
    <name type="scientific">Sclerotinia borealis (strain F-4128)</name>
    <dbReference type="NCBI Taxonomy" id="1432307"/>
    <lineage>
        <taxon>Eukaryota</taxon>
        <taxon>Fungi</taxon>
        <taxon>Dikarya</taxon>
        <taxon>Ascomycota</taxon>
        <taxon>Pezizomycotina</taxon>
        <taxon>Leotiomycetes</taxon>
        <taxon>Helotiales</taxon>
        <taxon>Sclerotiniaceae</taxon>
        <taxon>Sclerotinia</taxon>
    </lineage>
</organism>
<dbReference type="HOGENOM" id="CLU_993937_0_0_1"/>
<dbReference type="EMBL" id="AYSA01000052">
    <property type="protein sequence ID" value="ESZ98159.1"/>
    <property type="molecule type" value="Genomic_DNA"/>
</dbReference>
<dbReference type="AlphaFoldDB" id="W9CU98"/>
<evidence type="ECO:0000313" key="3">
    <source>
        <dbReference type="Proteomes" id="UP000019487"/>
    </source>
</evidence>
<reference evidence="2 3" key="1">
    <citation type="journal article" date="2014" name="Genome Announc.">
        <title>Draft genome sequence of Sclerotinia borealis, a psychrophilic plant pathogenic fungus.</title>
        <authorList>
            <person name="Mardanov A.V."/>
            <person name="Beletsky A.V."/>
            <person name="Kadnikov V.V."/>
            <person name="Ignatov A.N."/>
            <person name="Ravin N.V."/>
        </authorList>
    </citation>
    <scope>NUCLEOTIDE SEQUENCE [LARGE SCALE GENOMIC DNA]</scope>
    <source>
        <strain evidence="3">F-4157</strain>
    </source>
</reference>
<feature type="region of interest" description="Disordered" evidence="1">
    <location>
        <begin position="150"/>
        <end position="175"/>
    </location>
</feature>
<evidence type="ECO:0000313" key="2">
    <source>
        <dbReference type="EMBL" id="ESZ98159.1"/>
    </source>
</evidence>
<keyword evidence="3" id="KW-1185">Reference proteome</keyword>
<accession>W9CU98</accession>
<gene>
    <name evidence="2" type="ORF">SBOR_1462</name>
</gene>
<proteinExistence type="predicted"/>
<dbReference type="Proteomes" id="UP000019487">
    <property type="component" value="Unassembled WGS sequence"/>
</dbReference>